<feature type="region of interest" description="Disordered" evidence="8">
    <location>
        <begin position="302"/>
        <end position="330"/>
    </location>
</feature>
<evidence type="ECO:0000256" key="3">
    <source>
        <dbReference type="ARBA" id="ARBA00012646"/>
    </source>
</evidence>
<reference evidence="9 10" key="1">
    <citation type="submission" date="2018-04" db="EMBL/GenBank/DDBJ databases">
        <title>The genome of golden apple snail Pomacea canaliculata provides insight into stress tolerance and invasive adaptation.</title>
        <authorList>
            <person name="Liu C."/>
            <person name="Liu B."/>
            <person name="Ren Y."/>
            <person name="Zhang Y."/>
            <person name="Wang H."/>
            <person name="Li S."/>
            <person name="Jiang F."/>
            <person name="Yin L."/>
            <person name="Zhang G."/>
            <person name="Qian W."/>
            <person name="Fan W."/>
        </authorList>
    </citation>
    <scope>NUCLEOTIDE SEQUENCE [LARGE SCALE GENOMIC DNA]</scope>
    <source>
        <strain evidence="9">SZHN2017</strain>
        <tissue evidence="9">Muscle</tissue>
    </source>
</reference>
<keyword evidence="5" id="KW-0378">Hydrolase</keyword>
<dbReference type="Pfam" id="PF00328">
    <property type="entry name" value="His_Phos_2"/>
    <property type="match status" value="2"/>
</dbReference>
<evidence type="ECO:0000256" key="1">
    <source>
        <dbReference type="ARBA" id="ARBA00000032"/>
    </source>
</evidence>
<dbReference type="PANTHER" id="PTHR11567:SF211">
    <property type="entry name" value="PROSTATIC ACID PHOSPHATASE"/>
    <property type="match status" value="1"/>
</dbReference>
<keyword evidence="6" id="KW-1015">Disulfide bond</keyword>
<gene>
    <name evidence="9" type="ORF">C0Q70_10258</name>
</gene>
<protein>
    <recommendedName>
        <fullName evidence="3">acid phosphatase</fullName>
        <ecNumber evidence="3">3.1.3.2</ecNumber>
    </recommendedName>
</protein>
<dbReference type="OrthoDB" id="5821688at2759"/>
<dbReference type="EC" id="3.1.3.2" evidence="3"/>
<evidence type="ECO:0000256" key="4">
    <source>
        <dbReference type="ARBA" id="ARBA00022729"/>
    </source>
</evidence>
<evidence type="ECO:0000313" key="10">
    <source>
        <dbReference type="Proteomes" id="UP000245119"/>
    </source>
</evidence>
<dbReference type="GO" id="GO:0003993">
    <property type="term" value="F:acid phosphatase activity"/>
    <property type="evidence" value="ECO:0007669"/>
    <property type="project" value="UniProtKB-EC"/>
</dbReference>
<dbReference type="InterPro" id="IPR029033">
    <property type="entry name" value="His_PPase_superfam"/>
</dbReference>
<dbReference type="Proteomes" id="UP000245119">
    <property type="component" value="Linkage Group LG5"/>
</dbReference>
<organism evidence="9 10">
    <name type="scientific">Pomacea canaliculata</name>
    <name type="common">Golden apple snail</name>
    <dbReference type="NCBI Taxonomy" id="400727"/>
    <lineage>
        <taxon>Eukaryota</taxon>
        <taxon>Metazoa</taxon>
        <taxon>Spiralia</taxon>
        <taxon>Lophotrochozoa</taxon>
        <taxon>Mollusca</taxon>
        <taxon>Gastropoda</taxon>
        <taxon>Caenogastropoda</taxon>
        <taxon>Architaenioglossa</taxon>
        <taxon>Ampullarioidea</taxon>
        <taxon>Ampullariidae</taxon>
        <taxon>Pomacea</taxon>
    </lineage>
</organism>
<evidence type="ECO:0000256" key="7">
    <source>
        <dbReference type="ARBA" id="ARBA00023180"/>
    </source>
</evidence>
<comment type="caution">
    <text evidence="9">The sequence shown here is derived from an EMBL/GenBank/DDBJ whole genome shotgun (WGS) entry which is preliminary data.</text>
</comment>
<dbReference type="SUPFAM" id="SSF53254">
    <property type="entry name" value="Phosphoglycerate mutase-like"/>
    <property type="match status" value="1"/>
</dbReference>
<proteinExistence type="inferred from homology"/>
<dbReference type="CDD" id="cd07061">
    <property type="entry name" value="HP_HAP_like"/>
    <property type="match status" value="1"/>
</dbReference>
<keyword evidence="4" id="KW-0732">Signal</keyword>
<dbReference type="InterPro" id="IPR000560">
    <property type="entry name" value="His_Pase_clade-2"/>
</dbReference>
<dbReference type="EMBL" id="PZQS01000005">
    <property type="protein sequence ID" value="PVD30982.1"/>
    <property type="molecule type" value="Genomic_DNA"/>
</dbReference>
<name>A0A2T7PC44_POMCA</name>
<evidence type="ECO:0000256" key="8">
    <source>
        <dbReference type="SAM" id="MobiDB-lite"/>
    </source>
</evidence>
<comment type="catalytic activity">
    <reaction evidence="1">
        <text>a phosphate monoester + H2O = an alcohol + phosphate</text>
        <dbReference type="Rhea" id="RHEA:15017"/>
        <dbReference type="ChEBI" id="CHEBI:15377"/>
        <dbReference type="ChEBI" id="CHEBI:30879"/>
        <dbReference type="ChEBI" id="CHEBI:43474"/>
        <dbReference type="ChEBI" id="CHEBI:67140"/>
        <dbReference type="EC" id="3.1.3.2"/>
    </reaction>
</comment>
<evidence type="ECO:0000256" key="5">
    <source>
        <dbReference type="ARBA" id="ARBA00022801"/>
    </source>
</evidence>
<dbReference type="PANTHER" id="PTHR11567">
    <property type="entry name" value="ACID PHOSPHATASE-RELATED"/>
    <property type="match status" value="1"/>
</dbReference>
<evidence type="ECO:0000256" key="2">
    <source>
        <dbReference type="ARBA" id="ARBA00005375"/>
    </source>
</evidence>
<accession>A0A2T7PC44</accession>
<keyword evidence="10" id="KW-1185">Reference proteome</keyword>
<dbReference type="Gene3D" id="3.40.50.1240">
    <property type="entry name" value="Phosphoglycerate mutase-like"/>
    <property type="match status" value="2"/>
</dbReference>
<keyword evidence="7" id="KW-0325">Glycoprotein</keyword>
<sequence>MSVSMFHSGVYPCSVAVVLMSLVTVSYADLTLRMVNVRGMEQQCELGQFLRKEYGQLLNSTYIQSEIHVQSSDEQRCLMSAYCNLACLYPPTGSQVWNSNINWQPIPVHTRPKEDNEFYSMVVNNTGVSYENISIIWGIADTTFCERAHNLSLPSWVTDEVYNKLQSLSGLFFNLMFNRTEMSRLRGGPLLKEMLMNINSTVHDPGSQTYKMFMYSVHDFTVVALLTSLQVFNNMQTPYAAAVLLELWYDDHNHDYVVRLRYRNDTSVEPYNLVIPGCNNSYCPLTDFVKFAQTRIPADWDAECGNTRPTPGTPSNKNDDDDKSTSAGSAGHVVLVTEMVE</sequence>
<evidence type="ECO:0000313" key="9">
    <source>
        <dbReference type="EMBL" id="PVD30982.1"/>
    </source>
</evidence>
<dbReference type="AlphaFoldDB" id="A0A2T7PC44"/>
<dbReference type="InterPro" id="IPR050645">
    <property type="entry name" value="Histidine_acid_phosphatase"/>
</dbReference>
<evidence type="ECO:0000256" key="6">
    <source>
        <dbReference type="ARBA" id="ARBA00023157"/>
    </source>
</evidence>
<comment type="similarity">
    <text evidence="2">Belongs to the histidine acid phosphatase family.</text>
</comment>